<dbReference type="Gene3D" id="1.10.10.10">
    <property type="entry name" value="Winged helix-like DNA-binding domain superfamily/Winged helix DNA-binding domain"/>
    <property type="match status" value="1"/>
</dbReference>
<comment type="caution">
    <text evidence="2">The sequence shown here is derived from an EMBL/GenBank/DDBJ whole genome shotgun (WGS) entry which is preliminary data.</text>
</comment>
<organism evidence="2 3">
    <name type="scientific">Streptomyces subrutilus</name>
    <dbReference type="NCBI Taxonomy" id="36818"/>
    <lineage>
        <taxon>Bacteria</taxon>
        <taxon>Bacillati</taxon>
        <taxon>Actinomycetota</taxon>
        <taxon>Actinomycetes</taxon>
        <taxon>Kitasatosporales</taxon>
        <taxon>Streptomycetaceae</taxon>
        <taxon>Streptomyces</taxon>
    </lineage>
</organism>
<dbReference type="RefSeq" id="WP_189829133.1">
    <property type="nucleotide sequence ID" value="NZ_BMVX01000038.1"/>
</dbReference>
<feature type="region of interest" description="Disordered" evidence="1">
    <location>
        <begin position="159"/>
        <end position="182"/>
    </location>
</feature>
<gene>
    <name evidence="2" type="ORF">GCM10010371_63820</name>
</gene>
<reference evidence="2" key="2">
    <citation type="submission" date="2020-09" db="EMBL/GenBank/DDBJ databases">
        <authorList>
            <person name="Sun Q."/>
            <person name="Ohkuma M."/>
        </authorList>
    </citation>
    <scope>NUCLEOTIDE SEQUENCE</scope>
    <source>
        <strain evidence="2">JCM 4834</strain>
    </source>
</reference>
<dbReference type="Proteomes" id="UP000634660">
    <property type="component" value="Unassembled WGS sequence"/>
</dbReference>
<evidence type="ECO:0000256" key="1">
    <source>
        <dbReference type="SAM" id="MobiDB-lite"/>
    </source>
</evidence>
<accession>A0A918RDN2</accession>
<evidence type="ECO:0000313" key="2">
    <source>
        <dbReference type="EMBL" id="GGZ95148.1"/>
    </source>
</evidence>
<dbReference type="GO" id="GO:0003677">
    <property type="term" value="F:DNA binding"/>
    <property type="evidence" value="ECO:0007669"/>
    <property type="project" value="InterPro"/>
</dbReference>
<dbReference type="EMBL" id="BMVX01000038">
    <property type="protein sequence ID" value="GGZ95148.1"/>
    <property type="molecule type" value="Genomic_DNA"/>
</dbReference>
<dbReference type="InterPro" id="IPR036388">
    <property type="entry name" value="WH-like_DNA-bd_sf"/>
</dbReference>
<dbReference type="GO" id="GO:0006355">
    <property type="term" value="P:regulation of DNA-templated transcription"/>
    <property type="evidence" value="ECO:0007669"/>
    <property type="project" value="InterPro"/>
</dbReference>
<reference evidence="2" key="1">
    <citation type="journal article" date="2014" name="Int. J. Syst. Evol. Microbiol.">
        <title>Complete genome sequence of Corynebacterium casei LMG S-19264T (=DSM 44701T), isolated from a smear-ripened cheese.</title>
        <authorList>
            <consortium name="US DOE Joint Genome Institute (JGI-PGF)"/>
            <person name="Walter F."/>
            <person name="Albersmeier A."/>
            <person name="Kalinowski J."/>
            <person name="Ruckert C."/>
        </authorList>
    </citation>
    <scope>NUCLEOTIDE SEQUENCE</scope>
    <source>
        <strain evidence="2">JCM 4834</strain>
    </source>
</reference>
<dbReference type="AlphaFoldDB" id="A0A918RDN2"/>
<evidence type="ECO:0000313" key="3">
    <source>
        <dbReference type="Proteomes" id="UP000634660"/>
    </source>
</evidence>
<dbReference type="SUPFAM" id="SSF46894">
    <property type="entry name" value="C-terminal effector domain of the bipartite response regulators"/>
    <property type="match status" value="2"/>
</dbReference>
<proteinExistence type="predicted"/>
<feature type="region of interest" description="Disordered" evidence="1">
    <location>
        <begin position="504"/>
        <end position="533"/>
    </location>
</feature>
<dbReference type="InterPro" id="IPR016032">
    <property type="entry name" value="Sig_transdc_resp-reg_C-effctor"/>
</dbReference>
<name>A0A918RDN2_9ACTN</name>
<protein>
    <submittedName>
        <fullName evidence="2">Uncharacterized protein</fullName>
    </submittedName>
</protein>
<sequence>MIIWEHFRPHARTERGGALGDDELRVAELLVTGALNPAIAQALDMSEHEVLGHLERIGEATGARTRHTRAHSLLTAGLVAPPPRPGPAPVLSETEHLLLIALAISETWERTAEAAQLNLSTIKPATRALTARVGADNRTHLIGLAHAWHLFDLPTTPATPARPLQQERPVTHTTRPRTCGARVPMNDRWQGIVENVAAGHAGPIRLSLSCALAEHPGSLPHHALTMDLPDRAAVWARWAHPDDMRWQVRPTCPATTGCHLPSGHPLACTAEIDPVPRDDPGRLPRIRTAIDELARAPDDRDHDDTLATVLLLLDELHARRLWAHLPACDQAAAYMLLTSEEPPGRNDSLTFAIGDLVALVDLAEAPGDRRLPGGRDAARLHSVWRTLPPAWQDAVLTHDVSPSPPGPAGSGSGPGLARILADAAARAAASPGRTGPGIRIPAADPVAAAHRARLGTETRQRMDRLPPGWQVHVFRLGAAGMPVHRAVTRAVITLNVLPRYGIRRPEPGLPDTSRPADEPAAWTAGPWPKWSPL</sequence>